<gene>
    <name evidence="2" type="ORF">IW261DRAFT_133127</name>
</gene>
<dbReference type="Proteomes" id="UP001175227">
    <property type="component" value="Unassembled WGS sequence"/>
</dbReference>
<dbReference type="AlphaFoldDB" id="A0AA39NEI8"/>
<evidence type="ECO:0000313" key="3">
    <source>
        <dbReference type="Proteomes" id="UP001175227"/>
    </source>
</evidence>
<proteinExistence type="predicted"/>
<feature type="region of interest" description="Disordered" evidence="1">
    <location>
        <begin position="1"/>
        <end position="50"/>
    </location>
</feature>
<dbReference type="EMBL" id="JAUEPR010000100">
    <property type="protein sequence ID" value="KAK0464162.1"/>
    <property type="molecule type" value="Genomic_DNA"/>
</dbReference>
<evidence type="ECO:0000313" key="2">
    <source>
        <dbReference type="EMBL" id="KAK0464162.1"/>
    </source>
</evidence>
<name>A0AA39NEI8_9AGAR</name>
<keyword evidence="3" id="KW-1185">Reference proteome</keyword>
<sequence>MWESILVSRSLQGHSKGPRMMPWTTSTTLDPPQAPRSSRKTTARTPCERRHLSTTQTPDCGVYCSGTTRRHGEDRFYCPRVHRFLAGASILFDLANFGDDDDHGIVQALRVAAAVSTPAESTTVVLWTIDKAVVCSQMQSAFSGTDTSESKQAVVLAGHSTQLCRFNDGR</sequence>
<protein>
    <submittedName>
        <fullName evidence="2">Uncharacterized protein</fullName>
    </submittedName>
</protein>
<accession>A0AA39NEI8</accession>
<evidence type="ECO:0000256" key="1">
    <source>
        <dbReference type="SAM" id="MobiDB-lite"/>
    </source>
</evidence>
<reference evidence="2" key="1">
    <citation type="submission" date="2023-06" db="EMBL/GenBank/DDBJ databases">
        <authorList>
            <consortium name="Lawrence Berkeley National Laboratory"/>
            <person name="Ahrendt S."/>
            <person name="Sahu N."/>
            <person name="Indic B."/>
            <person name="Wong-Bajracharya J."/>
            <person name="Merenyi Z."/>
            <person name="Ke H.-M."/>
            <person name="Monk M."/>
            <person name="Kocsube S."/>
            <person name="Drula E."/>
            <person name="Lipzen A."/>
            <person name="Balint B."/>
            <person name="Henrissat B."/>
            <person name="Andreopoulos B."/>
            <person name="Martin F.M."/>
            <person name="Harder C.B."/>
            <person name="Rigling D."/>
            <person name="Ford K.L."/>
            <person name="Foster G.D."/>
            <person name="Pangilinan J."/>
            <person name="Papanicolaou A."/>
            <person name="Barry K."/>
            <person name="LaButti K."/>
            <person name="Viragh M."/>
            <person name="Koriabine M."/>
            <person name="Yan M."/>
            <person name="Riley R."/>
            <person name="Champramary S."/>
            <person name="Plett K.L."/>
            <person name="Tsai I.J."/>
            <person name="Slot J."/>
            <person name="Sipos G."/>
            <person name="Plett J."/>
            <person name="Nagy L.G."/>
            <person name="Grigoriev I.V."/>
        </authorList>
    </citation>
    <scope>NUCLEOTIDE SEQUENCE</scope>
    <source>
        <strain evidence="2">ICMP 16352</strain>
    </source>
</reference>
<organism evidence="2 3">
    <name type="scientific">Armillaria novae-zelandiae</name>
    <dbReference type="NCBI Taxonomy" id="153914"/>
    <lineage>
        <taxon>Eukaryota</taxon>
        <taxon>Fungi</taxon>
        <taxon>Dikarya</taxon>
        <taxon>Basidiomycota</taxon>
        <taxon>Agaricomycotina</taxon>
        <taxon>Agaricomycetes</taxon>
        <taxon>Agaricomycetidae</taxon>
        <taxon>Agaricales</taxon>
        <taxon>Marasmiineae</taxon>
        <taxon>Physalacriaceae</taxon>
        <taxon>Armillaria</taxon>
    </lineage>
</organism>
<comment type="caution">
    <text evidence="2">The sequence shown here is derived from an EMBL/GenBank/DDBJ whole genome shotgun (WGS) entry which is preliminary data.</text>
</comment>